<feature type="compositionally biased region" description="Low complexity" evidence="8">
    <location>
        <begin position="634"/>
        <end position="651"/>
    </location>
</feature>
<dbReference type="Gene3D" id="1.25.40.10">
    <property type="entry name" value="Tetratricopeptide repeat domain"/>
    <property type="match status" value="1"/>
</dbReference>
<dbReference type="EMBL" id="CP048836">
    <property type="protein sequence ID" value="QID16202.1"/>
    <property type="molecule type" value="Genomic_DNA"/>
</dbReference>
<keyword evidence="11" id="KW-1185">Reference proteome</keyword>
<evidence type="ECO:0000256" key="2">
    <source>
        <dbReference type="ARBA" id="ARBA00022448"/>
    </source>
</evidence>
<dbReference type="Proteomes" id="UP000501991">
    <property type="component" value="Chromosome"/>
</dbReference>
<organism evidence="10 11">
    <name type="scientific">Nitrogeniibacter mangrovi</name>
    <dbReference type="NCBI Taxonomy" id="2016596"/>
    <lineage>
        <taxon>Bacteria</taxon>
        <taxon>Pseudomonadati</taxon>
        <taxon>Pseudomonadota</taxon>
        <taxon>Betaproteobacteria</taxon>
        <taxon>Rhodocyclales</taxon>
        <taxon>Zoogloeaceae</taxon>
        <taxon>Nitrogeniibacter</taxon>
    </lineage>
</organism>
<dbReference type="PROSITE" id="PS51257">
    <property type="entry name" value="PROKAR_LIPOPROTEIN"/>
    <property type="match status" value="1"/>
</dbReference>
<comment type="similarity">
    <text evidence="6">Belongs to the bacterial secretin family.</text>
</comment>
<accession>A0A6C1AXW9</accession>
<dbReference type="AlphaFoldDB" id="A0A6C1AXW9"/>
<name>A0A6C1AXW9_9RHOO</name>
<dbReference type="InterPro" id="IPR005644">
    <property type="entry name" value="NolW-like"/>
</dbReference>
<dbReference type="InterPro" id="IPR050810">
    <property type="entry name" value="Bact_Secretion_Sys_Channel"/>
</dbReference>
<dbReference type="InterPro" id="IPR001775">
    <property type="entry name" value="GspD/PilQ"/>
</dbReference>
<dbReference type="SMART" id="SM00965">
    <property type="entry name" value="STN"/>
    <property type="match status" value="1"/>
</dbReference>
<dbReference type="InterPro" id="IPR038591">
    <property type="entry name" value="NolW-like_sf"/>
</dbReference>
<dbReference type="GO" id="GO:0009306">
    <property type="term" value="P:protein secretion"/>
    <property type="evidence" value="ECO:0007669"/>
    <property type="project" value="InterPro"/>
</dbReference>
<evidence type="ECO:0000256" key="6">
    <source>
        <dbReference type="RuleBase" id="RU004003"/>
    </source>
</evidence>
<dbReference type="PRINTS" id="PR01032">
    <property type="entry name" value="PHAGEIV"/>
</dbReference>
<keyword evidence="4" id="KW-0472">Membrane</keyword>
<dbReference type="Pfam" id="PF16344">
    <property type="entry name" value="FecR_C"/>
    <property type="match status" value="1"/>
</dbReference>
<dbReference type="GO" id="GO:0009279">
    <property type="term" value="C:cell outer membrane"/>
    <property type="evidence" value="ECO:0007669"/>
    <property type="project" value="UniProtKB-SubCell"/>
</dbReference>
<evidence type="ECO:0000256" key="1">
    <source>
        <dbReference type="ARBA" id="ARBA00004370"/>
    </source>
</evidence>
<feature type="region of interest" description="Disordered" evidence="8">
    <location>
        <begin position="621"/>
        <end position="668"/>
    </location>
</feature>
<dbReference type="Pfam" id="PF03958">
    <property type="entry name" value="Secretin_N"/>
    <property type="match status" value="1"/>
</dbReference>
<dbReference type="PRINTS" id="PR00811">
    <property type="entry name" value="BCTERIALGSPD"/>
</dbReference>
<evidence type="ECO:0000256" key="4">
    <source>
        <dbReference type="ARBA" id="ARBA00023136"/>
    </source>
</evidence>
<evidence type="ECO:0000256" key="5">
    <source>
        <dbReference type="ARBA" id="ARBA00023237"/>
    </source>
</evidence>
<protein>
    <submittedName>
        <fullName evidence="10">General secretion pathway protein GspD</fullName>
    </submittedName>
</protein>
<evidence type="ECO:0000313" key="10">
    <source>
        <dbReference type="EMBL" id="QID16202.1"/>
    </source>
</evidence>
<dbReference type="InterPro" id="IPR011990">
    <property type="entry name" value="TPR-like_helical_dom_sf"/>
</dbReference>
<dbReference type="PANTHER" id="PTHR30332">
    <property type="entry name" value="PROBABLE GENERAL SECRETION PATHWAY PROTEIN D"/>
    <property type="match status" value="1"/>
</dbReference>
<dbReference type="Pfam" id="PF00263">
    <property type="entry name" value="Secretin"/>
    <property type="match status" value="1"/>
</dbReference>
<dbReference type="KEGG" id="azq:G3580_00315"/>
<dbReference type="CDD" id="cd08547">
    <property type="entry name" value="Type_II_cohesin"/>
    <property type="match status" value="1"/>
</dbReference>
<evidence type="ECO:0000259" key="9">
    <source>
        <dbReference type="SMART" id="SM00965"/>
    </source>
</evidence>
<dbReference type="InterPro" id="IPR011662">
    <property type="entry name" value="Secretin/TonB_short_N"/>
</dbReference>
<dbReference type="Gene3D" id="3.30.1370.120">
    <property type="match status" value="1"/>
</dbReference>
<evidence type="ECO:0000313" key="11">
    <source>
        <dbReference type="Proteomes" id="UP000501991"/>
    </source>
</evidence>
<keyword evidence="3" id="KW-0732">Signal</keyword>
<gene>
    <name evidence="10" type="ORF">G3580_00315</name>
</gene>
<evidence type="ECO:0000256" key="7">
    <source>
        <dbReference type="RuleBase" id="RU004004"/>
    </source>
</evidence>
<feature type="domain" description="Secretin/TonB short N-terminal" evidence="9">
    <location>
        <begin position="207"/>
        <end position="258"/>
    </location>
</feature>
<comment type="subcellular location">
    <subcellularLocation>
        <location evidence="7">Cell outer membrane</location>
    </subcellularLocation>
    <subcellularLocation>
        <location evidence="1">Membrane</location>
    </subcellularLocation>
</comment>
<keyword evidence="2 7" id="KW-0813">Transport</keyword>
<keyword evidence="5" id="KW-0998">Cell outer membrane</keyword>
<evidence type="ECO:0000256" key="8">
    <source>
        <dbReference type="SAM" id="MobiDB-lite"/>
    </source>
</evidence>
<dbReference type="GO" id="GO:0015627">
    <property type="term" value="C:type II protein secretion system complex"/>
    <property type="evidence" value="ECO:0007669"/>
    <property type="project" value="TreeGrafter"/>
</dbReference>
<dbReference type="InterPro" id="IPR004846">
    <property type="entry name" value="T2SS/T3SS_dom"/>
</dbReference>
<evidence type="ECO:0000256" key="3">
    <source>
        <dbReference type="ARBA" id="ARBA00022729"/>
    </source>
</evidence>
<reference evidence="10 11" key="1">
    <citation type="submission" date="2020-02" db="EMBL/GenBank/DDBJ databases">
        <title>Nitrogenibacter mangrovi gen. nov., sp. nov. isolated from mangrove sediment, a denitrifying betaproteobacterium.</title>
        <authorList>
            <person name="Liao H."/>
            <person name="Tian Y."/>
        </authorList>
    </citation>
    <scope>NUCLEOTIDE SEQUENCE [LARGE SCALE GENOMIC DNA]</scope>
    <source>
        <strain evidence="10 11">M9-3-2</strain>
    </source>
</reference>
<dbReference type="Gene3D" id="3.30.1370.130">
    <property type="match status" value="1"/>
</dbReference>
<dbReference type="PANTHER" id="PTHR30332:SF17">
    <property type="entry name" value="TYPE IV PILIATION SYSTEM PROTEIN DR_0774-RELATED"/>
    <property type="match status" value="1"/>
</dbReference>
<dbReference type="InterPro" id="IPR032508">
    <property type="entry name" value="FecR_C"/>
</dbReference>
<proteinExistence type="inferred from homology"/>
<dbReference type="RefSeq" id="WP_173763368.1">
    <property type="nucleotide sequence ID" value="NZ_CP048836.1"/>
</dbReference>
<sequence>MISLLRFLSLLVLVGLLGACASNRALESARSDFSDGDPVAALARLSQQVAQDPDNRELRTYYLNQRERLVLKGLAGAERMARAGQTEEAGRLYDEILGFAPDEPRALRGKAALKARARHAAMLDTAEVDLARKDTDAAMAAVRQVLTEDPLDNRARTLQRRIEAALAAANPPPAHELKGPFSRPVTLEFRDAPLRTVFEALSRAAGINFVFDRDVRPEAKVTLFVRDTTVDEVLRLLTATQKIESKLLNANSVLIYPATPAKTKEYRELVTRTFYLANADVKQAQSLIRQLVKIRDVFIDEKLKLLVVKDTPEAVALAEQLIKSLDVAEPEVMLEVEVLEVSRNKVRELGLDLPDQIGYGALDGSGVARALADGVVDLRSRGGLRPYIANPAVLLNLRQEDSDTSLLANPRIRVKNNEEAKIHIGDKLPVFTTTATANVGVSASVSYLDVGLKLDVKPVVMLDDDVEIKVDLEVSNIVKEVTGPSASLAYQVGTRTAGTVLRLHDGETQILAGLLQDEERSVGNGLPGVSDLPVIGRLFSSKKDTNNRTEIVLLITPRVIRNVAPPQVARALVPAGTEADVGAAPLTLHPTAANSLGLSGDRSPVSSGAALSRIFRAGQRALRATDRDPDPSEPGDAPADEAAASDGDSAEPPVPVGPLSIRVSGPSQVRAGDNVDVSIQVSGGGDIEGGKLGLRYDPGRIEAPGARIPGLLEVDLPSGQDDVTATATFLTKPGTIGTVAITPVSATVQRGGKTEQVAAGGGVNVSIAP</sequence>